<protein>
    <recommendedName>
        <fullName evidence="3">DUF2155 domain-containing protein</fullName>
    </recommendedName>
</protein>
<organism evidence="1 2">
    <name type="scientific">Geomonas silvestris</name>
    <dbReference type="NCBI Taxonomy" id="2740184"/>
    <lineage>
        <taxon>Bacteria</taxon>
        <taxon>Pseudomonadati</taxon>
        <taxon>Thermodesulfobacteriota</taxon>
        <taxon>Desulfuromonadia</taxon>
        <taxon>Geobacterales</taxon>
        <taxon>Geobacteraceae</taxon>
        <taxon>Geomonas</taxon>
    </lineage>
</organism>
<accession>A0A6V8MG33</accession>
<evidence type="ECO:0008006" key="3">
    <source>
        <dbReference type="Google" id="ProtNLM"/>
    </source>
</evidence>
<reference evidence="2" key="1">
    <citation type="submission" date="2020-06" db="EMBL/GenBank/DDBJ databases">
        <title>Draft genomic sequence of Geomonas sp. Red330.</title>
        <authorList>
            <person name="Itoh H."/>
            <person name="Zhenxing X."/>
            <person name="Ushijima N."/>
            <person name="Masuda Y."/>
            <person name="Shiratori Y."/>
            <person name="Senoo K."/>
        </authorList>
    </citation>
    <scope>NUCLEOTIDE SEQUENCE [LARGE SCALE GENOMIC DNA]</scope>
    <source>
        <strain evidence="2">Red330</strain>
    </source>
</reference>
<dbReference type="Proteomes" id="UP000556026">
    <property type="component" value="Unassembled WGS sequence"/>
</dbReference>
<keyword evidence="2" id="KW-1185">Reference proteome</keyword>
<dbReference type="EMBL" id="BLXX01000002">
    <property type="protein sequence ID" value="GFO58864.1"/>
    <property type="molecule type" value="Genomic_DNA"/>
</dbReference>
<evidence type="ECO:0000313" key="1">
    <source>
        <dbReference type="EMBL" id="GFO58864.1"/>
    </source>
</evidence>
<name>A0A6V8MG33_9BACT</name>
<gene>
    <name evidence="1" type="ORF">GMST_11890</name>
</gene>
<proteinExistence type="predicted"/>
<sequence length="117" mass="13177">MVVVPDSVKGKWKAVKVAVADKNAKQQNVYELELGKDFKLPDSDLTLTVENFLPNFVMEGTTLTSISNELKNPAAQLVIHEGKKEIFKGWLFTLYPTTHAFQHPQYGFTLVDYVPAH</sequence>
<comment type="caution">
    <text evidence="1">The sequence shown here is derived from an EMBL/GenBank/DDBJ whole genome shotgun (WGS) entry which is preliminary data.</text>
</comment>
<evidence type="ECO:0000313" key="2">
    <source>
        <dbReference type="Proteomes" id="UP000556026"/>
    </source>
</evidence>
<dbReference type="AlphaFoldDB" id="A0A6V8MG33"/>